<keyword evidence="3" id="KW-0238">DNA-binding</keyword>
<dbReference type="GO" id="GO:0003700">
    <property type="term" value="F:DNA-binding transcription factor activity"/>
    <property type="evidence" value="ECO:0007669"/>
    <property type="project" value="InterPro"/>
</dbReference>
<evidence type="ECO:0000256" key="3">
    <source>
        <dbReference type="ARBA" id="ARBA00023125"/>
    </source>
</evidence>
<keyword evidence="4" id="KW-0804">Transcription</keyword>
<dbReference type="Gene3D" id="1.10.10.10">
    <property type="entry name" value="Winged helix-like DNA-binding domain superfamily/Winged helix DNA-binding domain"/>
    <property type="match status" value="1"/>
</dbReference>
<evidence type="ECO:0000313" key="7">
    <source>
        <dbReference type="Proteomes" id="UP000006320"/>
    </source>
</evidence>
<dbReference type="Gene3D" id="3.40.190.290">
    <property type="match status" value="1"/>
</dbReference>
<evidence type="ECO:0000256" key="2">
    <source>
        <dbReference type="ARBA" id="ARBA00023015"/>
    </source>
</evidence>
<feature type="domain" description="HTH lysR-type" evidence="5">
    <location>
        <begin position="4"/>
        <end position="61"/>
    </location>
</feature>
<protein>
    <recommendedName>
        <fullName evidence="5">HTH lysR-type domain-containing protein</fullName>
    </recommendedName>
</protein>
<evidence type="ECO:0000256" key="4">
    <source>
        <dbReference type="ARBA" id="ARBA00023163"/>
    </source>
</evidence>
<dbReference type="Pfam" id="PF00126">
    <property type="entry name" value="HTH_1"/>
    <property type="match status" value="1"/>
</dbReference>
<comment type="caution">
    <text evidence="6">The sequence shown here is derived from an EMBL/GenBank/DDBJ whole genome shotgun (WGS) entry which is preliminary data.</text>
</comment>
<accession>A0AAV3UTW4</accession>
<dbReference type="CDD" id="cd05466">
    <property type="entry name" value="PBP2_LTTR_substrate"/>
    <property type="match status" value="1"/>
</dbReference>
<dbReference type="InterPro" id="IPR000847">
    <property type="entry name" value="LysR_HTH_N"/>
</dbReference>
<dbReference type="PANTHER" id="PTHR30126">
    <property type="entry name" value="HTH-TYPE TRANSCRIPTIONAL REGULATOR"/>
    <property type="match status" value="1"/>
</dbReference>
<dbReference type="SUPFAM" id="SSF46785">
    <property type="entry name" value="Winged helix' DNA-binding domain"/>
    <property type="match status" value="1"/>
</dbReference>
<reference evidence="6 7" key="1">
    <citation type="journal article" date="2017" name="Antonie Van Leeuwenhoek">
        <title>Rhizobium rhizosphaerae sp. nov., a novel species isolated from rice rhizosphere.</title>
        <authorList>
            <person name="Zhao J.J."/>
            <person name="Zhang J."/>
            <person name="Zhang R.J."/>
            <person name="Zhang C.W."/>
            <person name="Yin H.Q."/>
            <person name="Zhang X.X."/>
        </authorList>
    </citation>
    <scope>NUCLEOTIDE SEQUENCE [LARGE SCALE GENOMIC DNA]</scope>
    <source>
        <strain evidence="6 7">S18K6</strain>
    </source>
</reference>
<evidence type="ECO:0000313" key="6">
    <source>
        <dbReference type="EMBL" id="GAC08485.1"/>
    </source>
</evidence>
<gene>
    <name evidence="6" type="ORF">GCHA_0522</name>
</gene>
<dbReference type="InterPro" id="IPR036390">
    <property type="entry name" value="WH_DNA-bd_sf"/>
</dbReference>
<dbReference type="AlphaFoldDB" id="A0AAV3UTW4"/>
<dbReference type="EMBL" id="BAEM01000007">
    <property type="protein sequence ID" value="GAC08485.1"/>
    <property type="molecule type" value="Genomic_DNA"/>
</dbReference>
<evidence type="ECO:0000256" key="1">
    <source>
        <dbReference type="ARBA" id="ARBA00009437"/>
    </source>
</evidence>
<dbReference type="InterPro" id="IPR005119">
    <property type="entry name" value="LysR_subst-bd"/>
</dbReference>
<keyword evidence="2" id="KW-0805">Transcription regulation</keyword>
<evidence type="ECO:0000259" key="5">
    <source>
        <dbReference type="PROSITE" id="PS50931"/>
    </source>
</evidence>
<dbReference type="Pfam" id="PF03466">
    <property type="entry name" value="LysR_substrate"/>
    <property type="match status" value="1"/>
</dbReference>
<proteinExistence type="inferred from homology"/>
<dbReference type="Proteomes" id="UP000006320">
    <property type="component" value="Unassembled WGS sequence"/>
</dbReference>
<dbReference type="PROSITE" id="PS50931">
    <property type="entry name" value="HTH_LYSR"/>
    <property type="match status" value="1"/>
</dbReference>
<name>A0AAV3UTW4_9ALTE</name>
<organism evidence="6 7">
    <name type="scientific">Paraglaciecola chathamensis S18K6</name>
    <dbReference type="NCBI Taxonomy" id="1127672"/>
    <lineage>
        <taxon>Bacteria</taxon>
        <taxon>Pseudomonadati</taxon>
        <taxon>Pseudomonadota</taxon>
        <taxon>Gammaproteobacteria</taxon>
        <taxon>Alteromonadales</taxon>
        <taxon>Alteromonadaceae</taxon>
        <taxon>Paraglaciecola</taxon>
    </lineage>
</organism>
<dbReference type="RefSeq" id="WP_007984672.1">
    <property type="nucleotide sequence ID" value="NZ_BAEM01000007.1"/>
</dbReference>
<dbReference type="PANTHER" id="PTHR30126:SF88">
    <property type="entry name" value="TRANSCRIPTIONAL REGULATOR-RELATED"/>
    <property type="match status" value="1"/>
</dbReference>
<dbReference type="SUPFAM" id="SSF53850">
    <property type="entry name" value="Periplasmic binding protein-like II"/>
    <property type="match status" value="1"/>
</dbReference>
<dbReference type="GO" id="GO:0000976">
    <property type="term" value="F:transcription cis-regulatory region binding"/>
    <property type="evidence" value="ECO:0007669"/>
    <property type="project" value="TreeGrafter"/>
</dbReference>
<comment type="similarity">
    <text evidence="1">Belongs to the LysR transcriptional regulatory family.</text>
</comment>
<dbReference type="InterPro" id="IPR036388">
    <property type="entry name" value="WH-like_DNA-bd_sf"/>
</dbReference>
<sequence>MHRISLEQWRMFVAVVDNGGFAQAGDALYKTQSTISHSIKKLESTVGKQLFEVVGRKAVLTGYGESLLTAARTLVSHADALEHDAISQQSEIRTTFTLAVDILFPNERLWYALAQLATEFPELNIQLYETVLSRCGELLDDGTVDVGIASAIPKGYVTQLATTVDLCAVAHKNHPLASDKKHALSELEQYRQLVIRDAGLRGNVNSGWLGSNSRLTVSNFEQALQGIQHKAGFAWLPLWFIQQQNKADIMQLKLDNGHMRTVAMQLAVRAELASSKVVKAFVKYLSAERTPESN</sequence>